<keyword evidence="3" id="KW-1185">Reference proteome</keyword>
<dbReference type="GO" id="GO:0003676">
    <property type="term" value="F:nucleic acid binding"/>
    <property type="evidence" value="ECO:0007669"/>
    <property type="project" value="InterPro"/>
</dbReference>
<dbReference type="PANTHER" id="PTHR23022">
    <property type="entry name" value="TRANSPOSABLE ELEMENT-RELATED"/>
    <property type="match status" value="1"/>
</dbReference>
<dbReference type="AlphaFoldDB" id="A0A3P8VX90"/>
<dbReference type="PANTHER" id="PTHR23022:SF135">
    <property type="entry name" value="SI:DKEY-77F5.3"/>
    <property type="match status" value="1"/>
</dbReference>
<dbReference type="Pfam" id="PF13358">
    <property type="entry name" value="DDE_3"/>
    <property type="match status" value="1"/>
</dbReference>
<dbReference type="OMA" id="TKRCALI"/>
<evidence type="ECO:0000313" key="2">
    <source>
        <dbReference type="Ensembl" id="ENSCSEP00000017941.1"/>
    </source>
</evidence>
<dbReference type="GeneTree" id="ENSGT01150000286900"/>
<name>A0A3P8VX90_CYNSE</name>
<evidence type="ECO:0000259" key="1">
    <source>
        <dbReference type="Pfam" id="PF13358"/>
    </source>
</evidence>
<dbReference type="Ensembl" id="ENSCSET00000018162.1">
    <property type="protein sequence ID" value="ENSCSEP00000017941.1"/>
    <property type="gene ID" value="ENSCSEG00000011508.1"/>
</dbReference>
<dbReference type="InterPro" id="IPR052338">
    <property type="entry name" value="Transposase_5"/>
</dbReference>
<dbReference type="InterPro" id="IPR038717">
    <property type="entry name" value="Tc1-like_DDE_dom"/>
</dbReference>
<accession>A0A3P8VX90</accession>
<feature type="domain" description="Tc1-like transposase DDE" evidence="1">
    <location>
        <begin position="100"/>
        <end position="244"/>
    </location>
</feature>
<evidence type="ECO:0000313" key="3">
    <source>
        <dbReference type="Proteomes" id="UP000265120"/>
    </source>
</evidence>
<organism evidence="2 3">
    <name type="scientific">Cynoglossus semilaevis</name>
    <name type="common">Tongue sole</name>
    <dbReference type="NCBI Taxonomy" id="244447"/>
    <lineage>
        <taxon>Eukaryota</taxon>
        <taxon>Metazoa</taxon>
        <taxon>Chordata</taxon>
        <taxon>Craniata</taxon>
        <taxon>Vertebrata</taxon>
        <taxon>Euteleostomi</taxon>
        <taxon>Actinopterygii</taxon>
        <taxon>Neopterygii</taxon>
        <taxon>Teleostei</taxon>
        <taxon>Neoteleostei</taxon>
        <taxon>Acanthomorphata</taxon>
        <taxon>Carangaria</taxon>
        <taxon>Pleuronectiformes</taxon>
        <taxon>Pleuronectoidei</taxon>
        <taxon>Cynoglossidae</taxon>
        <taxon>Cynoglossinae</taxon>
        <taxon>Cynoglossus</taxon>
    </lineage>
</organism>
<dbReference type="Proteomes" id="UP000265120">
    <property type="component" value="Unassembled WGS sequence"/>
</dbReference>
<proteinExistence type="predicted"/>
<dbReference type="Gene3D" id="3.30.420.10">
    <property type="entry name" value="Ribonuclease H-like superfamily/Ribonuclease H"/>
    <property type="match status" value="1"/>
</dbReference>
<dbReference type="STRING" id="244447.ENSCSEP00000017941"/>
<reference evidence="2" key="2">
    <citation type="submission" date="2025-09" db="UniProtKB">
        <authorList>
            <consortium name="Ensembl"/>
        </authorList>
    </citation>
    <scope>IDENTIFICATION</scope>
</reference>
<reference evidence="2" key="1">
    <citation type="submission" date="2025-08" db="UniProtKB">
        <authorList>
            <consortium name="Ensembl"/>
        </authorList>
    </citation>
    <scope>IDENTIFICATION</scope>
</reference>
<protein>
    <recommendedName>
        <fullName evidence="1">Tc1-like transposase DDE domain-containing protein</fullName>
    </recommendedName>
</protein>
<dbReference type="InterPro" id="IPR036397">
    <property type="entry name" value="RNaseH_sf"/>
</dbReference>
<dbReference type="InParanoid" id="A0A3P8VX90"/>
<sequence>MVTMTMTCPTSPTHCLRVPMATKRCALIELCSLEPSRPVTCTGRTDTFSTLSPVTFMPTTVTMTTRRAAAAKPHITKCNAKHRMQWCKARRHWPLEQWRRVLWSDESRFSIWQSDGRVWVWRLPGERYISDCIVPTVKFGGGGIMVWGCFSGAGLGPLVPVKGTLNASGYQNILDNSMLPTLWEQFGAGPFLFQHDCAPVHKARSIKTWMTESGVDELDWPAQSPDLNPIEHLWDELERRLRARPSRPTSVCDLTNALLEEWSKIPINTLLYLVDSLPRRVKAVIAAKGGPTSY</sequence>